<comment type="caution">
    <text evidence="2">The sequence shown here is derived from an EMBL/GenBank/DDBJ whole genome shotgun (WGS) entry which is preliminary data.</text>
</comment>
<feature type="region of interest" description="Disordered" evidence="1">
    <location>
        <begin position="147"/>
        <end position="215"/>
    </location>
</feature>
<feature type="region of interest" description="Disordered" evidence="1">
    <location>
        <begin position="105"/>
        <end position="130"/>
    </location>
</feature>
<feature type="compositionally biased region" description="Low complexity" evidence="1">
    <location>
        <begin position="180"/>
        <end position="196"/>
    </location>
</feature>
<proteinExistence type="predicted"/>
<evidence type="ECO:0000313" key="2">
    <source>
        <dbReference type="EMBL" id="TXD39079.1"/>
    </source>
</evidence>
<feature type="region of interest" description="Disordered" evidence="1">
    <location>
        <begin position="295"/>
        <end position="324"/>
    </location>
</feature>
<name>A0A5C6XNV2_9DELT</name>
<gene>
    <name evidence="2" type="ORF">FRC98_01355</name>
</gene>
<dbReference type="EMBL" id="VOSM01000001">
    <property type="protein sequence ID" value="TXD39079.1"/>
    <property type="molecule type" value="Genomic_DNA"/>
</dbReference>
<dbReference type="OrthoDB" id="5519471at2"/>
<protein>
    <submittedName>
        <fullName evidence="2">Uncharacterized protein</fullName>
    </submittedName>
</protein>
<accession>A0A5C6XNV2</accession>
<evidence type="ECO:0000256" key="1">
    <source>
        <dbReference type="SAM" id="MobiDB-lite"/>
    </source>
</evidence>
<organism evidence="2 3">
    <name type="scientific">Lujinxingia vulgaris</name>
    <dbReference type="NCBI Taxonomy" id="2600176"/>
    <lineage>
        <taxon>Bacteria</taxon>
        <taxon>Deltaproteobacteria</taxon>
        <taxon>Bradymonadales</taxon>
        <taxon>Lujinxingiaceae</taxon>
        <taxon>Lujinxingia</taxon>
    </lineage>
</organism>
<sequence>MPGERLYEQYTTRGKRLVFEGADGERFKVRLRSNQVRVYDSALRPVGRVRMSDDAQIIAASFEGEDATSAWISEDVAELSGHWRVERADERWAIFDARGQLLGLLQPPRPREGAGSDAAAHAPQSAELPDDLSADDHILYAALTSPGAASTRHDGLSDEGDSAAPEQAEPVGPEAISEVSRAAAAARSAALTATARNTDEADAPADDATQNPATLRRAPAHGWSLARDYRDSSPLTIDRSEARPRAIVEGSDALIAPPAAARFSDAALLALTLGELPPLSRQALASWLDRNLIEEDVREREADPHDGDTPDADRRDAPEDTRKP</sequence>
<keyword evidence="3" id="KW-1185">Reference proteome</keyword>
<evidence type="ECO:0000313" key="3">
    <source>
        <dbReference type="Proteomes" id="UP000321412"/>
    </source>
</evidence>
<dbReference type="Proteomes" id="UP000321412">
    <property type="component" value="Unassembled WGS sequence"/>
</dbReference>
<dbReference type="AlphaFoldDB" id="A0A5C6XNV2"/>
<reference evidence="2 3" key="1">
    <citation type="submission" date="2019-08" db="EMBL/GenBank/DDBJ databases">
        <title>Bradymonadales sp. TMQ4.</title>
        <authorList>
            <person name="Liang Q."/>
        </authorList>
    </citation>
    <scope>NUCLEOTIDE SEQUENCE [LARGE SCALE GENOMIC DNA]</scope>
    <source>
        <strain evidence="2 3">TMQ4</strain>
    </source>
</reference>
<dbReference type="RefSeq" id="WP_146979514.1">
    <property type="nucleotide sequence ID" value="NZ_VOSM01000001.1"/>
</dbReference>